<evidence type="ECO:0000256" key="3">
    <source>
        <dbReference type="ARBA" id="ARBA00023125"/>
    </source>
</evidence>
<keyword evidence="5" id="KW-0539">Nucleus</keyword>
<keyword evidence="4" id="KW-0804">Transcription</keyword>
<feature type="transmembrane region" description="Helical" evidence="6">
    <location>
        <begin position="75"/>
        <end position="93"/>
    </location>
</feature>
<evidence type="ECO:0000313" key="8">
    <source>
        <dbReference type="Proteomes" id="UP001521116"/>
    </source>
</evidence>
<dbReference type="InterPro" id="IPR050987">
    <property type="entry name" value="AtrR-like"/>
</dbReference>
<feature type="transmembrane region" description="Helical" evidence="6">
    <location>
        <begin position="140"/>
        <end position="163"/>
    </location>
</feature>
<sequence>MHGLDWLVTFSRYGRLVSQIYENLFAINASGKSATAYYSIIDELSTNLEAWRASIPEPFRPGAEFRARAFRGPSATTLAIFVQYLYYSVLLALSRATLHVAATNVEHASRHQEGKRLLMRTARSILELTKFIEVETYTPVWYGSLLPGLVLVFMPLSALFILFDFVVHNPVHPETNSNLALLDIAGGHFSHLEYVSHGTLPASLVAEFAHIARQYVQDFRLQQYQKTKIQATPATSTAAVPPAKATATTAIAKATPKTADEDPGQTLWPVSYADRRQSTSFQMNREDQSAASNVLLEYTDPLVFSLGDDSASALTDSDLGIDIMDLFDMELSDIWSLTA</sequence>
<protein>
    <recommendedName>
        <fullName evidence="9">Fungal specific transcription factor</fullName>
    </recommendedName>
</protein>
<keyword evidence="6" id="KW-0812">Transmembrane</keyword>
<organism evidence="7 8">
    <name type="scientific">Neofusicoccum ribis</name>
    <dbReference type="NCBI Taxonomy" id="45134"/>
    <lineage>
        <taxon>Eukaryota</taxon>
        <taxon>Fungi</taxon>
        <taxon>Dikarya</taxon>
        <taxon>Ascomycota</taxon>
        <taxon>Pezizomycotina</taxon>
        <taxon>Dothideomycetes</taxon>
        <taxon>Dothideomycetes incertae sedis</taxon>
        <taxon>Botryosphaeriales</taxon>
        <taxon>Botryosphaeriaceae</taxon>
        <taxon>Neofusicoccum</taxon>
    </lineage>
</organism>
<dbReference type="PANTHER" id="PTHR46910">
    <property type="entry name" value="TRANSCRIPTION FACTOR PDR1"/>
    <property type="match status" value="1"/>
</dbReference>
<dbReference type="CDD" id="cd12148">
    <property type="entry name" value="fungal_TF_MHR"/>
    <property type="match status" value="1"/>
</dbReference>
<gene>
    <name evidence="7" type="ORF">SLS56_008577</name>
</gene>
<comment type="caution">
    <text evidence="7">The sequence shown here is derived from an EMBL/GenBank/DDBJ whole genome shotgun (WGS) entry which is preliminary data.</text>
</comment>
<dbReference type="PANTHER" id="PTHR46910:SF37">
    <property type="entry name" value="ZN(II)2CYS6 TRANSCRIPTION FACTOR (EUROFUNG)"/>
    <property type="match status" value="1"/>
</dbReference>
<proteinExistence type="predicted"/>
<evidence type="ECO:0000256" key="1">
    <source>
        <dbReference type="ARBA" id="ARBA00004123"/>
    </source>
</evidence>
<evidence type="ECO:0000256" key="5">
    <source>
        <dbReference type="ARBA" id="ARBA00023242"/>
    </source>
</evidence>
<evidence type="ECO:0008006" key="9">
    <source>
        <dbReference type="Google" id="ProtNLM"/>
    </source>
</evidence>
<dbReference type="EMBL" id="JAJVDC020000129">
    <property type="protein sequence ID" value="KAL1622896.1"/>
    <property type="molecule type" value="Genomic_DNA"/>
</dbReference>
<evidence type="ECO:0000256" key="6">
    <source>
        <dbReference type="SAM" id="Phobius"/>
    </source>
</evidence>
<comment type="subcellular location">
    <subcellularLocation>
        <location evidence="1">Nucleus</location>
    </subcellularLocation>
</comment>
<evidence type="ECO:0000256" key="2">
    <source>
        <dbReference type="ARBA" id="ARBA00023015"/>
    </source>
</evidence>
<reference evidence="7 8" key="1">
    <citation type="submission" date="2024-02" db="EMBL/GenBank/DDBJ databases">
        <title>De novo assembly and annotation of 12 fungi associated with fruit tree decline syndrome in Ontario, Canada.</title>
        <authorList>
            <person name="Sulman M."/>
            <person name="Ellouze W."/>
            <person name="Ilyukhin E."/>
        </authorList>
    </citation>
    <scope>NUCLEOTIDE SEQUENCE [LARGE SCALE GENOMIC DNA]</scope>
    <source>
        <strain evidence="7 8">M1-105</strain>
    </source>
</reference>
<accession>A0ABR3SJR8</accession>
<keyword evidence="6" id="KW-1133">Transmembrane helix</keyword>
<keyword evidence="6" id="KW-0472">Membrane</keyword>
<dbReference type="Proteomes" id="UP001521116">
    <property type="component" value="Unassembled WGS sequence"/>
</dbReference>
<evidence type="ECO:0000313" key="7">
    <source>
        <dbReference type="EMBL" id="KAL1622896.1"/>
    </source>
</evidence>
<evidence type="ECO:0000256" key="4">
    <source>
        <dbReference type="ARBA" id="ARBA00023163"/>
    </source>
</evidence>
<keyword evidence="2" id="KW-0805">Transcription regulation</keyword>
<keyword evidence="8" id="KW-1185">Reference proteome</keyword>
<name>A0ABR3SJR8_9PEZI</name>
<keyword evidence="3" id="KW-0238">DNA-binding</keyword>